<dbReference type="InterPro" id="IPR016193">
    <property type="entry name" value="Cytidine_deaminase-like"/>
</dbReference>
<dbReference type="OrthoDB" id="1743343at2759"/>
<dbReference type="AlphaFoldDB" id="A0A6A4QMN2"/>
<accession>A0A6A4QMN2</accession>
<dbReference type="PROSITE" id="PS51747">
    <property type="entry name" value="CYT_DCMP_DEAMINASES_2"/>
    <property type="match status" value="1"/>
</dbReference>
<name>A0A6A4QMN2_LUPAL</name>
<evidence type="ECO:0000259" key="1">
    <source>
        <dbReference type="PROSITE" id="PS51747"/>
    </source>
</evidence>
<protein>
    <submittedName>
        <fullName evidence="2">Putative diaminohydroxyphosphoribosylaminopyrimidine deaminase</fullName>
    </submittedName>
</protein>
<gene>
    <name evidence="2" type="ORF">Lalb_Chr04g0256911</name>
</gene>
<dbReference type="SUPFAM" id="SSF53927">
    <property type="entry name" value="Cytidine deaminase-like"/>
    <property type="match status" value="1"/>
</dbReference>
<proteinExistence type="predicted"/>
<dbReference type="GO" id="GO:0003824">
    <property type="term" value="F:catalytic activity"/>
    <property type="evidence" value="ECO:0007669"/>
    <property type="project" value="InterPro"/>
</dbReference>
<keyword evidence="3" id="KW-1185">Reference proteome</keyword>
<dbReference type="EMBL" id="WOCE01000004">
    <property type="protein sequence ID" value="KAE9615588.1"/>
    <property type="molecule type" value="Genomic_DNA"/>
</dbReference>
<evidence type="ECO:0000313" key="3">
    <source>
        <dbReference type="Proteomes" id="UP000447434"/>
    </source>
</evidence>
<feature type="domain" description="CMP/dCMP-type deaminase" evidence="1">
    <location>
        <begin position="34"/>
        <end position="121"/>
    </location>
</feature>
<organism evidence="2 3">
    <name type="scientific">Lupinus albus</name>
    <name type="common">White lupine</name>
    <name type="synonym">Lupinus termis</name>
    <dbReference type="NCBI Taxonomy" id="3870"/>
    <lineage>
        <taxon>Eukaryota</taxon>
        <taxon>Viridiplantae</taxon>
        <taxon>Streptophyta</taxon>
        <taxon>Embryophyta</taxon>
        <taxon>Tracheophyta</taxon>
        <taxon>Spermatophyta</taxon>
        <taxon>Magnoliopsida</taxon>
        <taxon>eudicotyledons</taxon>
        <taxon>Gunneridae</taxon>
        <taxon>Pentapetalae</taxon>
        <taxon>rosids</taxon>
        <taxon>fabids</taxon>
        <taxon>Fabales</taxon>
        <taxon>Fabaceae</taxon>
        <taxon>Papilionoideae</taxon>
        <taxon>50 kb inversion clade</taxon>
        <taxon>genistoids sensu lato</taxon>
        <taxon>core genistoids</taxon>
        <taxon>Genisteae</taxon>
        <taxon>Lupinus</taxon>
    </lineage>
</organism>
<evidence type="ECO:0000313" key="2">
    <source>
        <dbReference type="EMBL" id="KAE9615588.1"/>
    </source>
</evidence>
<reference evidence="3" key="1">
    <citation type="journal article" date="2020" name="Nat. Commun.">
        <title>Genome sequence of the cluster root forming white lupin.</title>
        <authorList>
            <person name="Hufnagel B."/>
            <person name="Marques A."/>
            <person name="Soriano A."/>
            <person name="Marques L."/>
            <person name="Divol F."/>
            <person name="Doumas P."/>
            <person name="Sallet E."/>
            <person name="Mancinotti D."/>
            <person name="Carrere S."/>
            <person name="Marande W."/>
            <person name="Arribat S."/>
            <person name="Keller J."/>
            <person name="Huneau C."/>
            <person name="Blein T."/>
            <person name="Aime D."/>
            <person name="Laguerre M."/>
            <person name="Taylor J."/>
            <person name="Schubert V."/>
            <person name="Nelson M."/>
            <person name="Geu-Flores F."/>
            <person name="Crespi M."/>
            <person name="Gallardo-Guerrero K."/>
            <person name="Delaux P.-M."/>
            <person name="Salse J."/>
            <person name="Berges H."/>
            <person name="Guyot R."/>
            <person name="Gouzy J."/>
            <person name="Peret B."/>
        </authorList>
    </citation>
    <scope>NUCLEOTIDE SEQUENCE [LARGE SCALE GENOMIC DNA]</scope>
    <source>
        <strain evidence="3">cv. Amiga</strain>
    </source>
</reference>
<sequence>MKAQAFSLQHPILPVPRFSFNVTPPSLCCSNGENNDGFYIKRCVEIARKGVRYTSPMVGCVIVKDGNVVGQGFHPKAGQPHVEIPSLIFRLDDEFINSNITFKLHILTINFSEIQWFRCTH</sequence>
<dbReference type="InterPro" id="IPR002125">
    <property type="entry name" value="CMP_dCMP_dom"/>
</dbReference>
<comment type="caution">
    <text evidence="2">The sequence shown here is derived from an EMBL/GenBank/DDBJ whole genome shotgun (WGS) entry which is preliminary data.</text>
</comment>
<dbReference type="Gene3D" id="3.40.140.10">
    <property type="entry name" value="Cytidine Deaminase, domain 2"/>
    <property type="match status" value="1"/>
</dbReference>
<dbReference type="Proteomes" id="UP000447434">
    <property type="component" value="Chromosome 4"/>
</dbReference>